<evidence type="ECO:0000256" key="8">
    <source>
        <dbReference type="ARBA" id="ARBA00023004"/>
    </source>
</evidence>
<keyword evidence="5" id="KW-0276">Fatty acid metabolism</keyword>
<feature type="transmembrane region" description="Helical" evidence="12">
    <location>
        <begin position="40"/>
        <end position="68"/>
    </location>
</feature>
<keyword evidence="4 12" id="KW-0812">Transmembrane</keyword>
<keyword evidence="6 12" id="KW-1133">Transmembrane helix</keyword>
<proteinExistence type="inferred from homology"/>
<dbReference type="CDD" id="cd03505">
    <property type="entry name" value="Delta9-FADS-like"/>
    <property type="match status" value="1"/>
</dbReference>
<dbReference type="InterPro" id="IPR005804">
    <property type="entry name" value="FA_desaturase_dom"/>
</dbReference>
<keyword evidence="3" id="KW-0444">Lipid biosynthesis</keyword>
<dbReference type="EC" id="1.14.19.-" evidence="14"/>
<comment type="subcellular location">
    <subcellularLocation>
        <location evidence="1">Membrane</location>
        <topology evidence="1">Multi-pass membrane protein</topology>
    </subcellularLocation>
</comment>
<dbReference type="PANTHER" id="PTHR11351">
    <property type="entry name" value="ACYL-COA DESATURASE"/>
    <property type="match status" value="1"/>
</dbReference>
<dbReference type="RefSeq" id="WP_014801378.1">
    <property type="nucleotide sequence ID" value="NC_018020.1"/>
</dbReference>
<keyword evidence="10 12" id="KW-0472">Membrane</keyword>
<evidence type="ECO:0000313" key="14">
    <source>
        <dbReference type="EMBL" id="AFM10857.1"/>
    </source>
</evidence>
<keyword evidence="15" id="KW-1185">Reference proteome</keyword>
<feature type="transmembrane region" description="Helical" evidence="12">
    <location>
        <begin position="266"/>
        <end position="283"/>
    </location>
</feature>
<dbReference type="AlphaFoldDB" id="I4B0Q0"/>
<dbReference type="GO" id="GO:0016020">
    <property type="term" value="C:membrane"/>
    <property type="evidence" value="ECO:0007669"/>
    <property type="project" value="UniProtKB-SubCell"/>
</dbReference>
<keyword evidence="7 14" id="KW-0560">Oxidoreductase</keyword>
<evidence type="ECO:0000256" key="7">
    <source>
        <dbReference type="ARBA" id="ARBA00023002"/>
    </source>
</evidence>
<keyword evidence="8" id="KW-0408">Iron</keyword>
<dbReference type="Pfam" id="PF00487">
    <property type="entry name" value="FA_desaturase"/>
    <property type="match status" value="1"/>
</dbReference>
<comment type="similarity">
    <text evidence="2">Belongs to the fatty acid desaturase type 2 family.</text>
</comment>
<reference evidence="14 15" key="1">
    <citation type="submission" date="2012-06" db="EMBL/GenBank/DDBJ databases">
        <title>The complete chromosome of genome of Turneriella parva DSM 21527.</title>
        <authorList>
            <consortium name="US DOE Joint Genome Institute (JGI-PGF)"/>
            <person name="Lucas S."/>
            <person name="Han J."/>
            <person name="Lapidus A."/>
            <person name="Bruce D."/>
            <person name="Goodwin L."/>
            <person name="Pitluck S."/>
            <person name="Peters L."/>
            <person name="Kyrpides N."/>
            <person name="Mavromatis K."/>
            <person name="Ivanova N."/>
            <person name="Mikhailova N."/>
            <person name="Chertkov O."/>
            <person name="Detter J.C."/>
            <person name="Tapia R."/>
            <person name="Han C."/>
            <person name="Land M."/>
            <person name="Hauser L."/>
            <person name="Markowitz V."/>
            <person name="Cheng J.-F."/>
            <person name="Hugenholtz P."/>
            <person name="Woyke T."/>
            <person name="Wu D."/>
            <person name="Gronow S."/>
            <person name="Wellnitz S."/>
            <person name="Brambilla E."/>
            <person name="Klenk H.-P."/>
            <person name="Eisen J.A."/>
        </authorList>
    </citation>
    <scope>NUCLEOTIDE SEQUENCE [LARGE SCALE GENOMIC DNA]</scope>
    <source>
        <strain evidence="15">ATCC BAA-1111 / DSM 21527 / NCTC 11395 / H</strain>
    </source>
</reference>
<dbReference type="GO" id="GO:0016717">
    <property type="term" value="F:oxidoreductase activity, acting on paired donors, with oxidation of a pair of donors resulting in the reduction of molecular oxygen to two molecules of water"/>
    <property type="evidence" value="ECO:0007669"/>
    <property type="project" value="InterPro"/>
</dbReference>
<evidence type="ECO:0000256" key="12">
    <source>
        <dbReference type="SAM" id="Phobius"/>
    </source>
</evidence>
<evidence type="ECO:0000256" key="5">
    <source>
        <dbReference type="ARBA" id="ARBA00022832"/>
    </source>
</evidence>
<accession>I4B0Q0</accession>
<dbReference type="EMBL" id="CP002959">
    <property type="protein sequence ID" value="AFM10857.1"/>
    <property type="molecule type" value="Genomic_DNA"/>
</dbReference>
<organism evidence="14 15">
    <name type="scientific">Turneriella parva (strain ATCC BAA-1111 / DSM 21527 / NCTC 11395 / H)</name>
    <name type="common">Leptospira parva</name>
    <dbReference type="NCBI Taxonomy" id="869212"/>
    <lineage>
        <taxon>Bacteria</taxon>
        <taxon>Pseudomonadati</taxon>
        <taxon>Spirochaetota</taxon>
        <taxon>Spirochaetia</taxon>
        <taxon>Leptospirales</taxon>
        <taxon>Leptospiraceae</taxon>
        <taxon>Turneriella</taxon>
    </lineage>
</organism>
<evidence type="ECO:0000256" key="9">
    <source>
        <dbReference type="ARBA" id="ARBA00023098"/>
    </source>
</evidence>
<dbReference type="GO" id="GO:0006633">
    <property type="term" value="P:fatty acid biosynthetic process"/>
    <property type="evidence" value="ECO:0007669"/>
    <property type="project" value="UniProtKB-KW"/>
</dbReference>
<keyword evidence="9" id="KW-0443">Lipid metabolism</keyword>
<dbReference type="PATRIC" id="fig|869212.3.peg.153"/>
<sequence length="315" mass="36587">MKTTTDLPVQGTQTPQFTEADKITGRSKIGSWFSGDKMFIAMHFIPLAAIYTGVTWKAVVLCIVSYWVRMFFVTAAYHRYFAHRSFETSRIFQFILAFGAETTGQKGVLWWSGHHRGHHKHSDTDLDIHSMKKLGFYESHIGWIFKKENKRVPIEDIQDFAKYPEIRFISKHDWIAPWTLGVVSFLIAGWPGLWIGFFLSTLITYHSTFTINSLTHKWGSKRYETGDESRNHWLLAITTMGEGWHNNHHYYQASARMGFYWWEIDMTYYILRFLGLFGLVWNFKEVPKAIKAKTIASQQANQSPAPREQVLAAGQ</sequence>
<dbReference type="STRING" id="869212.Turpa_0195"/>
<dbReference type="KEGG" id="tpx:Turpa_0195"/>
<evidence type="ECO:0000256" key="6">
    <source>
        <dbReference type="ARBA" id="ARBA00022989"/>
    </source>
</evidence>
<evidence type="ECO:0000256" key="10">
    <source>
        <dbReference type="ARBA" id="ARBA00023136"/>
    </source>
</evidence>
<dbReference type="Proteomes" id="UP000006048">
    <property type="component" value="Chromosome"/>
</dbReference>
<evidence type="ECO:0000256" key="11">
    <source>
        <dbReference type="ARBA" id="ARBA00023160"/>
    </source>
</evidence>
<evidence type="ECO:0000256" key="1">
    <source>
        <dbReference type="ARBA" id="ARBA00004141"/>
    </source>
</evidence>
<evidence type="ECO:0000256" key="4">
    <source>
        <dbReference type="ARBA" id="ARBA00022692"/>
    </source>
</evidence>
<feature type="transmembrane region" description="Helical" evidence="12">
    <location>
        <begin position="175"/>
        <end position="199"/>
    </location>
</feature>
<dbReference type="PRINTS" id="PR00075">
    <property type="entry name" value="FACDDSATRASE"/>
</dbReference>
<evidence type="ECO:0000256" key="3">
    <source>
        <dbReference type="ARBA" id="ARBA00022516"/>
    </source>
</evidence>
<dbReference type="InterPro" id="IPR015876">
    <property type="entry name" value="Acyl-CoA_DS"/>
</dbReference>
<evidence type="ECO:0000313" key="15">
    <source>
        <dbReference type="Proteomes" id="UP000006048"/>
    </source>
</evidence>
<evidence type="ECO:0000256" key="2">
    <source>
        <dbReference type="ARBA" id="ARBA00008749"/>
    </source>
</evidence>
<evidence type="ECO:0000259" key="13">
    <source>
        <dbReference type="Pfam" id="PF00487"/>
    </source>
</evidence>
<gene>
    <name evidence="14" type="ordered locus">Turpa_0195</name>
</gene>
<dbReference type="HOGENOM" id="CLU_027359_1_2_12"/>
<dbReference type="PANTHER" id="PTHR11351:SF31">
    <property type="entry name" value="DESATURASE 1, ISOFORM A-RELATED"/>
    <property type="match status" value="1"/>
</dbReference>
<protein>
    <submittedName>
        <fullName evidence="14">Delta-9 acyl-phospholipid desaturase</fullName>
        <ecNumber evidence="14">1.14.19.-</ecNumber>
    </submittedName>
</protein>
<feature type="domain" description="Fatty acid desaturase" evidence="13">
    <location>
        <begin position="55"/>
        <end position="271"/>
    </location>
</feature>
<keyword evidence="11" id="KW-0275">Fatty acid biosynthesis</keyword>
<name>I4B0Q0_TURPD</name>